<dbReference type="InterPro" id="IPR003010">
    <property type="entry name" value="C-N_Hydrolase"/>
</dbReference>
<gene>
    <name evidence="3" type="ORF">FFV09_15525</name>
</gene>
<comment type="similarity">
    <text evidence="1">Belongs to the carbon-nitrogen hydrolase superfamily. NIT1/NIT2 family.</text>
</comment>
<feature type="domain" description="CN hydrolase" evidence="2">
    <location>
        <begin position="3"/>
        <end position="239"/>
    </location>
</feature>
<dbReference type="KEGG" id="saca:FFV09_15525"/>
<dbReference type="OrthoDB" id="9811121at2"/>
<proteinExistence type="inferred from homology"/>
<keyword evidence="3" id="KW-0378">Hydrolase</keyword>
<dbReference type="Gene3D" id="3.60.110.10">
    <property type="entry name" value="Carbon-nitrogen hydrolase"/>
    <property type="match status" value="1"/>
</dbReference>
<dbReference type="PANTHER" id="PTHR23088">
    <property type="entry name" value="NITRILASE-RELATED"/>
    <property type="match status" value="1"/>
</dbReference>
<dbReference type="GO" id="GO:0016787">
    <property type="term" value="F:hydrolase activity"/>
    <property type="evidence" value="ECO:0007669"/>
    <property type="project" value="UniProtKB-KW"/>
</dbReference>
<name>A0A4Y6V4I5_SACBS</name>
<dbReference type="CDD" id="cd07583">
    <property type="entry name" value="nitrilase_5"/>
    <property type="match status" value="1"/>
</dbReference>
<dbReference type="RefSeq" id="WP_141450490.1">
    <property type="nucleotide sequence ID" value="NZ_CBCSAZ010000005.1"/>
</dbReference>
<evidence type="ECO:0000256" key="1">
    <source>
        <dbReference type="ARBA" id="ARBA00010613"/>
    </source>
</evidence>
<dbReference type="InterPro" id="IPR036526">
    <property type="entry name" value="C-N_Hydrolase_sf"/>
</dbReference>
<organism evidence="3 4">
    <name type="scientific">Saccharibacillus brassicae</name>
    <dbReference type="NCBI Taxonomy" id="2583377"/>
    <lineage>
        <taxon>Bacteria</taxon>
        <taxon>Bacillati</taxon>
        <taxon>Bacillota</taxon>
        <taxon>Bacilli</taxon>
        <taxon>Bacillales</taxon>
        <taxon>Paenibacillaceae</taxon>
        <taxon>Saccharibacillus</taxon>
    </lineage>
</organism>
<protein>
    <submittedName>
        <fullName evidence="3">Carbon-nitrogen family hydrolase</fullName>
    </submittedName>
</protein>
<reference evidence="3 4" key="1">
    <citation type="submission" date="2019-06" db="EMBL/GenBank/DDBJ databases">
        <title>Saccharibacillus brassicae sp. nov., an endophytic bacterium isolated from Chinese cabbage seeds (Brassica pekinensis).</title>
        <authorList>
            <person name="Jiang L."/>
            <person name="Lee J."/>
            <person name="Kim S.W."/>
        </authorList>
    </citation>
    <scope>NUCLEOTIDE SEQUENCE [LARGE SCALE GENOMIC DNA]</scope>
    <source>
        <strain evidence="4">KCTC 43072 / ATSA2</strain>
    </source>
</reference>
<sequence length="261" mass="29767">MKWKITCIQYDIAYGDPERNYAEVERRIERAMEEKPDLIVLPELWTIGYDLTRLDEIAEDEARRAKTFLAETARKHGVHLVGGSTAKRTAQGVFNTLLIYDREGSLCVEYDKAHLFQLMDEHLHLQTGAEKGLFELDGIPSAGVVCYDIRFPEWIRAHMSDGAQVLFVVAEWPIERLDHWRALLMARAIENQCWVVACNRSGSDPDHDFAGHSMIIDPWGEITAEAGEKDELLSGEIDTAAVAETRGHIPVFDDRRPELYR</sequence>
<dbReference type="SUPFAM" id="SSF56317">
    <property type="entry name" value="Carbon-nitrogen hydrolase"/>
    <property type="match status" value="1"/>
</dbReference>
<accession>A0A4Y6V4I5</accession>
<dbReference type="PROSITE" id="PS50263">
    <property type="entry name" value="CN_HYDROLASE"/>
    <property type="match status" value="1"/>
</dbReference>
<keyword evidence="4" id="KW-1185">Reference proteome</keyword>
<evidence type="ECO:0000313" key="4">
    <source>
        <dbReference type="Proteomes" id="UP000316968"/>
    </source>
</evidence>
<dbReference type="Pfam" id="PF00795">
    <property type="entry name" value="CN_hydrolase"/>
    <property type="match status" value="1"/>
</dbReference>
<dbReference type="Proteomes" id="UP000316968">
    <property type="component" value="Chromosome"/>
</dbReference>
<dbReference type="PANTHER" id="PTHR23088:SF27">
    <property type="entry name" value="DEAMINATED GLUTATHIONE AMIDASE"/>
    <property type="match status" value="1"/>
</dbReference>
<evidence type="ECO:0000259" key="2">
    <source>
        <dbReference type="PROSITE" id="PS50263"/>
    </source>
</evidence>
<dbReference type="EMBL" id="CP041217">
    <property type="protein sequence ID" value="QDH23798.1"/>
    <property type="molecule type" value="Genomic_DNA"/>
</dbReference>
<evidence type="ECO:0000313" key="3">
    <source>
        <dbReference type="EMBL" id="QDH23798.1"/>
    </source>
</evidence>
<dbReference type="AlphaFoldDB" id="A0A4Y6V4I5"/>